<evidence type="ECO:0000313" key="12">
    <source>
        <dbReference type="EMBL" id="KKN52737.1"/>
    </source>
</evidence>
<dbReference type="InterPro" id="IPR036890">
    <property type="entry name" value="HATPase_C_sf"/>
</dbReference>
<dbReference type="PANTHER" id="PTHR41523">
    <property type="entry name" value="TWO-COMPONENT SYSTEM SENSOR PROTEIN"/>
    <property type="match status" value="1"/>
</dbReference>
<dbReference type="Gene3D" id="3.30.450.20">
    <property type="entry name" value="PAS domain"/>
    <property type="match status" value="1"/>
</dbReference>
<dbReference type="GO" id="GO:0006355">
    <property type="term" value="P:regulation of DNA-templated transcription"/>
    <property type="evidence" value="ECO:0007669"/>
    <property type="project" value="InterPro"/>
</dbReference>
<name>A0A0F9RSA4_9ZZZZ</name>
<accession>A0A0F9RSA4</accession>
<dbReference type="EMBL" id="LAZR01001006">
    <property type="protein sequence ID" value="KKN52737.1"/>
    <property type="molecule type" value="Genomic_DNA"/>
</dbReference>
<feature type="domain" description="PAC" evidence="11">
    <location>
        <begin position="102"/>
        <end position="152"/>
    </location>
</feature>
<sequence>MDAGDLDPANLRRLIDALSAERHLAEEKFRAVVEAVPNGIVMVDGCGKIALVNRATEALFGYTRQELMGQPVEMLVPPAERPAHPHYRARFMAAPQARPMGSGRDLMGRRKDGTTFPVEIGLSPLETAEGPRVVATVIDISKRKRAEAALAEALEQQKMLMRELSHRVANGFQIISSLLNWQRRAVRDEAAAEALEATARRVNGMALVHRRLYLNENSPGAQDMAAYLDGLCEDLRGAFIADTAACSLAFEGAGGEGISTDKAVAVGLLATELVTNALKYARGAGEAVRIVLRWEDLADGHRLTVSDDGMGLPEDFDPTKSSGLGMLVVRTQLQQLGGELTTDRTPPGACFIATLPPLR</sequence>
<dbReference type="PROSITE" id="PS50113">
    <property type="entry name" value="PAC"/>
    <property type="match status" value="1"/>
</dbReference>
<dbReference type="Pfam" id="PF07568">
    <property type="entry name" value="HisKA_2"/>
    <property type="match status" value="1"/>
</dbReference>
<evidence type="ECO:0000256" key="1">
    <source>
        <dbReference type="ARBA" id="ARBA00000085"/>
    </source>
</evidence>
<dbReference type="PROSITE" id="PS50109">
    <property type="entry name" value="HIS_KIN"/>
    <property type="match status" value="1"/>
</dbReference>
<dbReference type="InterPro" id="IPR005467">
    <property type="entry name" value="His_kinase_dom"/>
</dbReference>
<keyword evidence="8" id="KW-0843">Virulence</keyword>
<keyword evidence="7" id="KW-0067">ATP-binding</keyword>
<dbReference type="CDD" id="cd00130">
    <property type="entry name" value="PAS"/>
    <property type="match status" value="1"/>
</dbReference>
<dbReference type="SUPFAM" id="SSF55874">
    <property type="entry name" value="ATPase domain of HSP90 chaperone/DNA topoisomerase II/histidine kinase"/>
    <property type="match status" value="1"/>
</dbReference>
<evidence type="ECO:0000259" key="9">
    <source>
        <dbReference type="PROSITE" id="PS50109"/>
    </source>
</evidence>
<dbReference type="GO" id="GO:0005524">
    <property type="term" value="F:ATP binding"/>
    <property type="evidence" value="ECO:0007669"/>
    <property type="project" value="UniProtKB-KW"/>
</dbReference>
<dbReference type="EC" id="2.7.13.3" evidence="2"/>
<comment type="catalytic activity">
    <reaction evidence="1">
        <text>ATP + protein L-histidine = ADP + protein N-phospho-L-histidine.</text>
        <dbReference type="EC" id="2.7.13.3"/>
    </reaction>
</comment>
<dbReference type="InterPro" id="IPR003594">
    <property type="entry name" value="HATPase_dom"/>
</dbReference>
<dbReference type="GO" id="GO:0004673">
    <property type="term" value="F:protein histidine kinase activity"/>
    <property type="evidence" value="ECO:0007669"/>
    <property type="project" value="UniProtKB-EC"/>
</dbReference>
<dbReference type="PRINTS" id="PR00344">
    <property type="entry name" value="BCTRLSENSOR"/>
</dbReference>
<dbReference type="SMART" id="SM00091">
    <property type="entry name" value="PAS"/>
    <property type="match status" value="1"/>
</dbReference>
<organism evidence="12">
    <name type="scientific">marine sediment metagenome</name>
    <dbReference type="NCBI Taxonomy" id="412755"/>
    <lineage>
        <taxon>unclassified sequences</taxon>
        <taxon>metagenomes</taxon>
        <taxon>ecological metagenomes</taxon>
    </lineage>
</organism>
<dbReference type="NCBIfam" id="TIGR00229">
    <property type="entry name" value="sensory_box"/>
    <property type="match status" value="1"/>
</dbReference>
<evidence type="ECO:0000259" key="11">
    <source>
        <dbReference type="PROSITE" id="PS50113"/>
    </source>
</evidence>
<dbReference type="InterPro" id="IPR000014">
    <property type="entry name" value="PAS"/>
</dbReference>
<dbReference type="AlphaFoldDB" id="A0A0F9RSA4"/>
<dbReference type="SMART" id="SM00387">
    <property type="entry name" value="HATPase_c"/>
    <property type="match status" value="1"/>
</dbReference>
<dbReference type="PANTHER" id="PTHR41523:SF8">
    <property type="entry name" value="ETHYLENE RESPONSE SENSOR PROTEIN"/>
    <property type="match status" value="1"/>
</dbReference>
<evidence type="ECO:0000256" key="7">
    <source>
        <dbReference type="ARBA" id="ARBA00022840"/>
    </source>
</evidence>
<evidence type="ECO:0000256" key="6">
    <source>
        <dbReference type="ARBA" id="ARBA00022777"/>
    </source>
</evidence>
<evidence type="ECO:0000256" key="5">
    <source>
        <dbReference type="ARBA" id="ARBA00022741"/>
    </source>
</evidence>
<evidence type="ECO:0000256" key="4">
    <source>
        <dbReference type="ARBA" id="ARBA00022679"/>
    </source>
</evidence>
<comment type="caution">
    <text evidence="12">The sequence shown here is derived from an EMBL/GenBank/DDBJ whole genome shotgun (WGS) entry which is preliminary data.</text>
</comment>
<dbReference type="PROSITE" id="PS50112">
    <property type="entry name" value="PAS"/>
    <property type="match status" value="1"/>
</dbReference>
<evidence type="ECO:0000256" key="8">
    <source>
        <dbReference type="ARBA" id="ARBA00023026"/>
    </source>
</evidence>
<dbReference type="InterPro" id="IPR000700">
    <property type="entry name" value="PAS-assoc_C"/>
</dbReference>
<proteinExistence type="predicted"/>
<keyword evidence="6" id="KW-0418">Kinase</keyword>
<dbReference type="Gene3D" id="3.30.565.10">
    <property type="entry name" value="Histidine kinase-like ATPase, C-terminal domain"/>
    <property type="match status" value="1"/>
</dbReference>
<feature type="domain" description="PAS" evidence="10">
    <location>
        <begin position="25"/>
        <end position="77"/>
    </location>
</feature>
<gene>
    <name evidence="12" type="ORF">LCGC14_0609370</name>
</gene>
<dbReference type="InterPro" id="IPR013767">
    <property type="entry name" value="PAS_fold"/>
</dbReference>
<dbReference type="SUPFAM" id="SSF55785">
    <property type="entry name" value="PYP-like sensor domain (PAS domain)"/>
    <property type="match status" value="1"/>
</dbReference>
<evidence type="ECO:0000256" key="3">
    <source>
        <dbReference type="ARBA" id="ARBA00022553"/>
    </source>
</evidence>
<keyword evidence="4" id="KW-0808">Transferase</keyword>
<dbReference type="InterPro" id="IPR035965">
    <property type="entry name" value="PAS-like_dom_sf"/>
</dbReference>
<dbReference type="InterPro" id="IPR004358">
    <property type="entry name" value="Sig_transdc_His_kin-like_C"/>
</dbReference>
<keyword evidence="3" id="KW-0597">Phosphoprotein</keyword>
<reference evidence="12" key="1">
    <citation type="journal article" date="2015" name="Nature">
        <title>Complex archaea that bridge the gap between prokaryotes and eukaryotes.</title>
        <authorList>
            <person name="Spang A."/>
            <person name="Saw J.H."/>
            <person name="Jorgensen S.L."/>
            <person name="Zaremba-Niedzwiedzka K."/>
            <person name="Martijn J."/>
            <person name="Lind A.E."/>
            <person name="van Eijk R."/>
            <person name="Schleper C."/>
            <person name="Guy L."/>
            <person name="Ettema T.J."/>
        </authorList>
    </citation>
    <scope>NUCLEOTIDE SEQUENCE</scope>
</reference>
<feature type="domain" description="Histidine kinase" evidence="9">
    <location>
        <begin position="269"/>
        <end position="359"/>
    </location>
</feature>
<evidence type="ECO:0000256" key="2">
    <source>
        <dbReference type="ARBA" id="ARBA00012438"/>
    </source>
</evidence>
<dbReference type="Pfam" id="PF00989">
    <property type="entry name" value="PAS"/>
    <property type="match status" value="1"/>
</dbReference>
<protein>
    <recommendedName>
        <fullName evidence="2">histidine kinase</fullName>
        <ecNumber evidence="2">2.7.13.3</ecNumber>
    </recommendedName>
</protein>
<evidence type="ECO:0000259" key="10">
    <source>
        <dbReference type="PROSITE" id="PS50112"/>
    </source>
</evidence>
<dbReference type="Pfam" id="PF02518">
    <property type="entry name" value="HATPase_c"/>
    <property type="match status" value="1"/>
</dbReference>
<dbReference type="InterPro" id="IPR011495">
    <property type="entry name" value="Sig_transdc_His_kin_sub2_dim/P"/>
</dbReference>
<keyword evidence="5" id="KW-0547">Nucleotide-binding</keyword>